<accession>A0AAV7ZCT4</accession>
<evidence type="ECO:0000313" key="8">
    <source>
        <dbReference type="Proteomes" id="UP001146793"/>
    </source>
</evidence>
<dbReference type="PANTHER" id="PTHR12147">
    <property type="entry name" value="METALLOPEPTIDASE M28 FAMILY MEMBER"/>
    <property type="match status" value="1"/>
</dbReference>
<dbReference type="GO" id="GO:0006508">
    <property type="term" value="P:proteolysis"/>
    <property type="evidence" value="ECO:0007669"/>
    <property type="project" value="InterPro"/>
</dbReference>
<evidence type="ECO:0000256" key="2">
    <source>
        <dbReference type="ARBA" id="ARBA00005634"/>
    </source>
</evidence>
<keyword evidence="4" id="KW-0812">Transmembrane</keyword>
<dbReference type="GO" id="GO:0008235">
    <property type="term" value="F:metalloexopeptidase activity"/>
    <property type="evidence" value="ECO:0007669"/>
    <property type="project" value="InterPro"/>
</dbReference>
<comment type="similarity">
    <text evidence="2">Belongs to the peptidase M28 family. M28B subfamily.</text>
</comment>
<keyword evidence="4" id="KW-0472">Membrane</keyword>
<proteinExistence type="inferred from homology"/>
<feature type="compositionally biased region" description="Basic and acidic residues" evidence="3">
    <location>
        <begin position="679"/>
        <end position="700"/>
    </location>
</feature>
<dbReference type="InterPro" id="IPR045175">
    <property type="entry name" value="M28_fam"/>
</dbReference>
<feature type="transmembrane region" description="Helical" evidence="4">
    <location>
        <begin position="401"/>
        <end position="427"/>
    </location>
</feature>
<dbReference type="EMBL" id="JANTQA010000032">
    <property type="protein sequence ID" value="KAJ3438980.1"/>
    <property type="molecule type" value="Genomic_DNA"/>
</dbReference>
<feature type="signal peptide" evidence="5">
    <location>
        <begin position="1"/>
        <end position="29"/>
    </location>
</feature>
<protein>
    <submittedName>
        <fullName evidence="7">Endoplasmic reticulum metallopeptidase</fullName>
    </submittedName>
</protein>
<evidence type="ECO:0000256" key="4">
    <source>
        <dbReference type="SAM" id="Phobius"/>
    </source>
</evidence>
<feature type="transmembrane region" description="Helical" evidence="4">
    <location>
        <begin position="366"/>
        <end position="389"/>
    </location>
</feature>
<reference evidence="7" key="1">
    <citation type="submission" date="2022-08" db="EMBL/GenBank/DDBJ databases">
        <title>Novel sulphate-reducing endosymbionts in the free-living metamonad Anaeramoeba.</title>
        <authorList>
            <person name="Jerlstrom-Hultqvist J."/>
            <person name="Cepicka I."/>
            <person name="Gallot-Lavallee L."/>
            <person name="Salas-Leiva D."/>
            <person name="Curtis B.A."/>
            <person name="Zahonova K."/>
            <person name="Pipaliya S."/>
            <person name="Dacks J."/>
            <person name="Roger A.J."/>
        </authorList>
    </citation>
    <scope>NUCLEOTIDE SEQUENCE</scope>
    <source>
        <strain evidence="7">Busselton2</strain>
    </source>
</reference>
<dbReference type="AlphaFoldDB" id="A0AAV7ZCT4"/>
<dbReference type="PANTHER" id="PTHR12147:SF26">
    <property type="entry name" value="PEPTIDASE M28 DOMAIN-CONTAINING PROTEIN"/>
    <property type="match status" value="1"/>
</dbReference>
<evidence type="ECO:0000259" key="6">
    <source>
        <dbReference type="Pfam" id="PF04389"/>
    </source>
</evidence>
<sequence length="959" mass="110250">MNWSLTISIIFFISLHFFIVPEFVNWTQSTPPVSRSDSVPFSTFSVDRVLGFIEKVGFEPRQFQSENHRRAMKILREEIQAVTPNNGYMNLEYEEANGSGVNREHGYVVYSDNLSMPIVRLFNERKSKKDDVCILISAHFDSHWTGMGANDDMVHVAMMLEILRNLANPEDESAAIGAPIIFGFLESEEWGLDSSNLLGKHPFTQNCEYLVNLESMGSSKKKFMPVTYGPKQQWFSELLMDKGFQANKLLQNSLFVDVYSSGVVPSGTDSMNYKDKANGPNGGLSGMDLVFTDEAYIYHTKNDDYDHLYPSTIQSSGNFLDMFLQKASTKIKNNDFQIDDSEDESQNFLTFFTFLGDPKVIRGSKIIQIFGTLVLSLLTIFVCCIYYLSKKNNLFTQFKKFCFSFFINILIFLFGIVILVLIGFVFMKSPQFSFNFYGYGKKFFIYIFYIYSSFIALISIGINLKRYKDNDLLTIGLIQLFTHSVYSCIVSTIFIKLKLATSYLPLLFLFCHLSLIIGYLIFYAIKNNLILKKFPKFIKILTLLLFSAVFIIIPIFLISEQNWASLDLGIDGLEAICLRLETCDIFLPNLFSLVSTPHTWLILTPIFTYFPLLFHFMTSNSQYQILKDTDKQVNNKNKKKVNNKNKKKLNNKKKANNNKNKKKVNKNQNKNRKQNKNVKHTDNKKENEKEKTTPSKNNKSDFKDSYKTIYRIVFSIVSIALLLILVRTCTQDRYSEDKPGVAIVSLAIVNKERFIKFQPTKSQDFEIYHKIVDGLSDDYSYEISENCDPSRIFKTKCFKLKKKEGELFSTLIKNHGTISHSKKDIAGTNQQKMTLTVKLNGSENIRGLYKIIICPHQGEFEIKAKKYNSNKEHSSSDFNNTKMHTCIPIVNRIADLKGQGTFFITYPIGETIDITYLTSKDSIENDLLSFTNKLPKYITPYGKLMNWGPSMYQIDLKDI</sequence>
<feature type="transmembrane region" description="Helical" evidence="4">
    <location>
        <begin position="476"/>
        <end position="497"/>
    </location>
</feature>
<feature type="transmembrane region" description="Helical" evidence="4">
    <location>
        <begin position="503"/>
        <end position="525"/>
    </location>
</feature>
<dbReference type="Proteomes" id="UP001146793">
    <property type="component" value="Unassembled WGS sequence"/>
</dbReference>
<feature type="domain" description="Peptidase M28" evidence="6">
    <location>
        <begin position="127"/>
        <end position="318"/>
    </location>
</feature>
<dbReference type="Pfam" id="PF04389">
    <property type="entry name" value="Peptidase_M28"/>
    <property type="match status" value="1"/>
</dbReference>
<evidence type="ECO:0000256" key="3">
    <source>
        <dbReference type="SAM" id="MobiDB-lite"/>
    </source>
</evidence>
<gene>
    <name evidence="7" type="ORF">M0812_14995</name>
</gene>
<evidence type="ECO:0000256" key="1">
    <source>
        <dbReference type="ARBA" id="ARBA00001947"/>
    </source>
</evidence>
<feature type="compositionally biased region" description="Basic residues" evidence="3">
    <location>
        <begin position="636"/>
        <end position="678"/>
    </location>
</feature>
<feature type="transmembrane region" description="Helical" evidence="4">
    <location>
        <begin position="537"/>
        <end position="558"/>
    </location>
</feature>
<evidence type="ECO:0000256" key="5">
    <source>
        <dbReference type="SAM" id="SignalP"/>
    </source>
</evidence>
<dbReference type="SUPFAM" id="SSF53187">
    <property type="entry name" value="Zn-dependent exopeptidases"/>
    <property type="match status" value="1"/>
</dbReference>
<keyword evidence="4" id="KW-1133">Transmembrane helix</keyword>
<dbReference type="InterPro" id="IPR007484">
    <property type="entry name" value="Peptidase_M28"/>
</dbReference>
<evidence type="ECO:0000313" key="7">
    <source>
        <dbReference type="EMBL" id="KAJ3438980.1"/>
    </source>
</evidence>
<comment type="cofactor">
    <cofactor evidence="1">
        <name>Zn(2+)</name>
        <dbReference type="ChEBI" id="CHEBI:29105"/>
    </cofactor>
</comment>
<comment type="caution">
    <text evidence="7">The sequence shown here is derived from an EMBL/GenBank/DDBJ whole genome shotgun (WGS) entry which is preliminary data.</text>
</comment>
<feature type="transmembrane region" description="Helical" evidence="4">
    <location>
        <begin position="708"/>
        <end position="726"/>
    </location>
</feature>
<feature type="transmembrane region" description="Helical" evidence="4">
    <location>
        <begin position="443"/>
        <end position="464"/>
    </location>
</feature>
<name>A0AAV7ZCT4_9EUKA</name>
<keyword evidence="5" id="KW-0732">Signal</keyword>
<feature type="chain" id="PRO_5043316865" evidence="5">
    <location>
        <begin position="30"/>
        <end position="959"/>
    </location>
</feature>
<organism evidence="7 8">
    <name type="scientific">Anaeramoeba flamelloides</name>
    <dbReference type="NCBI Taxonomy" id="1746091"/>
    <lineage>
        <taxon>Eukaryota</taxon>
        <taxon>Metamonada</taxon>
        <taxon>Anaeramoebidae</taxon>
        <taxon>Anaeramoeba</taxon>
    </lineage>
</organism>
<feature type="region of interest" description="Disordered" evidence="3">
    <location>
        <begin position="634"/>
        <end position="700"/>
    </location>
</feature>
<dbReference type="Gene3D" id="3.40.630.10">
    <property type="entry name" value="Zn peptidases"/>
    <property type="match status" value="1"/>
</dbReference>
<feature type="transmembrane region" description="Helical" evidence="4">
    <location>
        <begin position="598"/>
        <end position="617"/>
    </location>
</feature>